<evidence type="ECO:0000256" key="2">
    <source>
        <dbReference type="ARBA" id="ARBA00022553"/>
    </source>
</evidence>
<evidence type="ECO:0000259" key="3">
    <source>
        <dbReference type="Pfam" id="PF00501"/>
    </source>
</evidence>
<dbReference type="AlphaFoldDB" id="A0A0F7VIS6"/>
<reference evidence="5" key="1">
    <citation type="journal article" date="2015" name="Genome Announc.">
        <title>Draft genome sequence of the fungus Penicillium brasilianum MG11.</title>
        <authorList>
            <person name="Horn F."/>
            <person name="Linde J."/>
            <person name="Mattern D.J."/>
            <person name="Walther G."/>
            <person name="Guthke R."/>
            <person name="Brakhage A.A."/>
            <person name="Valiante V."/>
        </authorList>
    </citation>
    <scope>NUCLEOTIDE SEQUENCE [LARGE SCALE GENOMIC DNA]</scope>
    <source>
        <strain evidence="5">MG11</strain>
    </source>
</reference>
<protein>
    <recommendedName>
        <fullName evidence="3">AMP-dependent synthetase/ligase domain-containing protein</fullName>
    </recommendedName>
</protein>
<dbReference type="GO" id="GO:0005737">
    <property type="term" value="C:cytoplasm"/>
    <property type="evidence" value="ECO:0007669"/>
    <property type="project" value="TreeGrafter"/>
</dbReference>
<evidence type="ECO:0000313" key="4">
    <source>
        <dbReference type="EMBL" id="CEO60385.1"/>
    </source>
</evidence>
<sequence>MMSSTIRQPGSYISRNVFELRDSVDATKLKKAWAVIVEENPIFRTRIVDIPNLDLVQAVIAVPFAEERPLYNPISSTAHQQPNSLAINAWDGQMTYSELDRTLSEWASRLVALWARPTVTIPLHFEKSLWMPVAILAVLKPGSSFLQLSTAVSAERMKAILNAIQPLFALSYSKRYYGLPSHITTNVVPKILEDIGSPEHFWQQHIAPMPSRMSFSQGIRRHWNSEGHKMEPPRPVYKHQRCRESHLDFKEKLSLHSVLR</sequence>
<feature type="domain" description="AMP-dependent synthetase/ligase" evidence="3">
    <location>
        <begin position="77"/>
        <end position="171"/>
    </location>
</feature>
<gene>
    <name evidence="4" type="ORF">PMG11_05014</name>
</gene>
<dbReference type="Proteomes" id="UP000042958">
    <property type="component" value="Unassembled WGS sequence"/>
</dbReference>
<dbReference type="PANTHER" id="PTHR45527:SF12">
    <property type="entry name" value="NONRIBOSOMAL PEPTIDE SYNTHETASE IVOA"/>
    <property type="match status" value="1"/>
</dbReference>
<dbReference type="Gene3D" id="3.40.50.12780">
    <property type="entry name" value="N-terminal domain of ligase-like"/>
    <property type="match status" value="1"/>
</dbReference>
<dbReference type="STRING" id="104259.A0A0F7VIS6"/>
<dbReference type="GO" id="GO:0043041">
    <property type="term" value="P:amino acid activation for nonribosomal peptide biosynthetic process"/>
    <property type="evidence" value="ECO:0007669"/>
    <property type="project" value="TreeGrafter"/>
</dbReference>
<evidence type="ECO:0000313" key="5">
    <source>
        <dbReference type="Proteomes" id="UP000042958"/>
    </source>
</evidence>
<keyword evidence="2" id="KW-0597">Phosphoprotein</keyword>
<dbReference type="GO" id="GO:0031177">
    <property type="term" value="F:phosphopantetheine binding"/>
    <property type="evidence" value="ECO:0007669"/>
    <property type="project" value="TreeGrafter"/>
</dbReference>
<dbReference type="SUPFAM" id="SSF56801">
    <property type="entry name" value="Acetyl-CoA synthetase-like"/>
    <property type="match status" value="1"/>
</dbReference>
<dbReference type="SUPFAM" id="SSF52777">
    <property type="entry name" value="CoA-dependent acyltransferases"/>
    <property type="match status" value="1"/>
</dbReference>
<evidence type="ECO:0000256" key="1">
    <source>
        <dbReference type="ARBA" id="ARBA00022450"/>
    </source>
</evidence>
<dbReference type="PANTHER" id="PTHR45527">
    <property type="entry name" value="NONRIBOSOMAL PEPTIDE SYNTHETASE"/>
    <property type="match status" value="1"/>
</dbReference>
<organism evidence="4 5">
    <name type="scientific">Penicillium brasilianum</name>
    <dbReference type="NCBI Taxonomy" id="104259"/>
    <lineage>
        <taxon>Eukaryota</taxon>
        <taxon>Fungi</taxon>
        <taxon>Dikarya</taxon>
        <taxon>Ascomycota</taxon>
        <taxon>Pezizomycotina</taxon>
        <taxon>Eurotiomycetes</taxon>
        <taxon>Eurotiomycetidae</taxon>
        <taxon>Eurotiales</taxon>
        <taxon>Aspergillaceae</taxon>
        <taxon>Penicillium</taxon>
    </lineage>
</organism>
<dbReference type="EMBL" id="CDHK01000004">
    <property type="protein sequence ID" value="CEO60385.1"/>
    <property type="molecule type" value="Genomic_DNA"/>
</dbReference>
<proteinExistence type="predicted"/>
<dbReference type="OrthoDB" id="416786at2759"/>
<dbReference type="InterPro" id="IPR000873">
    <property type="entry name" value="AMP-dep_synth/lig_dom"/>
</dbReference>
<keyword evidence="1" id="KW-0596">Phosphopantetheine</keyword>
<accession>A0A0F7VIS6</accession>
<dbReference type="GO" id="GO:0044550">
    <property type="term" value="P:secondary metabolite biosynthetic process"/>
    <property type="evidence" value="ECO:0007669"/>
    <property type="project" value="TreeGrafter"/>
</dbReference>
<keyword evidence="5" id="KW-1185">Reference proteome</keyword>
<dbReference type="InterPro" id="IPR042099">
    <property type="entry name" value="ANL_N_sf"/>
</dbReference>
<name>A0A0F7VIS6_PENBI</name>
<dbReference type="Pfam" id="PF00501">
    <property type="entry name" value="AMP-binding"/>
    <property type="match status" value="1"/>
</dbReference>